<feature type="transmembrane region" description="Helical" evidence="8">
    <location>
        <begin position="125"/>
        <end position="146"/>
    </location>
</feature>
<sequence length="263" mass="29226">MFCTRLNRLSYTRCFLPALFVNKNEYDEEGTDVLDNKKVGGWQGVVNAFSPDENGNPSTDVRTISSTICYSALIGGVYGSISYSKRAYEDFFLKNQSTLFQNQFEAKAKLQAKVTLAMGRGVFKWGTRVALFCGPFTTIVAIVNAYKQNVSVWSYTIAGLIVGGFARISMGMNGILVGSTLGAILGAVVGGLTLLVLQFSPLSLHELNEWRSQAQIDRDEFFIKETKTSKLFQYDNPPELLEHEKRNALPNAKTVTTNYEVKH</sequence>
<evidence type="ECO:0000256" key="6">
    <source>
        <dbReference type="ARBA" id="ARBA00040778"/>
    </source>
</evidence>
<protein>
    <recommendedName>
        <fullName evidence="6">Complex I assembly factor TIMMDC1, mitochondrial</fullName>
    </recommendedName>
    <alternativeName>
        <fullName evidence="7">Translocase of inner mitochondrial membrane domain-containing protein 1</fullName>
    </alternativeName>
</protein>
<organism evidence="9 10">
    <name type="scientific">Cinara cedri</name>
    <dbReference type="NCBI Taxonomy" id="506608"/>
    <lineage>
        <taxon>Eukaryota</taxon>
        <taxon>Metazoa</taxon>
        <taxon>Ecdysozoa</taxon>
        <taxon>Arthropoda</taxon>
        <taxon>Hexapoda</taxon>
        <taxon>Insecta</taxon>
        <taxon>Pterygota</taxon>
        <taxon>Neoptera</taxon>
        <taxon>Paraneoptera</taxon>
        <taxon>Hemiptera</taxon>
        <taxon>Sternorrhyncha</taxon>
        <taxon>Aphidomorpha</taxon>
        <taxon>Aphidoidea</taxon>
        <taxon>Aphididae</taxon>
        <taxon>Lachninae</taxon>
        <taxon>Cinara</taxon>
    </lineage>
</organism>
<evidence type="ECO:0000313" key="9">
    <source>
        <dbReference type="EMBL" id="VVC25168.1"/>
    </source>
</evidence>
<evidence type="ECO:0000256" key="5">
    <source>
        <dbReference type="ARBA" id="ARBA00023136"/>
    </source>
</evidence>
<evidence type="ECO:0000256" key="7">
    <source>
        <dbReference type="ARBA" id="ARBA00041344"/>
    </source>
</evidence>
<dbReference type="Proteomes" id="UP000325440">
    <property type="component" value="Unassembled WGS sequence"/>
</dbReference>
<dbReference type="AlphaFoldDB" id="A0A5E4M737"/>
<keyword evidence="5 8" id="KW-0472">Membrane</keyword>
<dbReference type="InterPro" id="IPR055299">
    <property type="entry name" value="TIMMDC1"/>
</dbReference>
<evidence type="ECO:0000256" key="2">
    <source>
        <dbReference type="ARBA" id="ARBA00008444"/>
    </source>
</evidence>
<dbReference type="GO" id="GO:0005739">
    <property type="term" value="C:mitochondrion"/>
    <property type="evidence" value="ECO:0007669"/>
    <property type="project" value="TreeGrafter"/>
</dbReference>
<keyword evidence="3 8" id="KW-0812">Transmembrane</keyword>
<dbReference type="Pfam" id="PF02466">
    <property type="entry name" value="Tim17"/>
    <property type="match status" value="1"/>
</dbReference>
<evidence type="ECO:0000256" key="4">
    <source>
        <dbReference type="ARBA" id="ARBA00022989"/>
    </source>
</evidence>
<comment type="similarity">
    <text evidence="2">Belongs to the Tim17/Tim22/Tim23 family.</text>
</comment>
<dbReference type="OrthoDB" id="5826189at2759"/>
<proteinExistence type="inferred from homology"/>
<feature type="transmembrane region" description="Helical" evidence="8">
    <location>
        <begin position="152"/>
        <end position="168"/>
    </location>
</feature>
<comment type="subcellular location">
    <subcellularLocation>
        <location evidence="1">Membrane</location>
        <topology evidence="1">Multi-pass membrane protein</topology>
    </subcellularLocation>
</comment>
<evidence type="ECO:0000256" key="8">
    <source>
        <dbReference type="SAM" id="Phobius"/>
    </source>
</evidence>
<accession>A0A5E4M737</accession>
<dbReference type="GO" id="GO:0016020">
    <property type="term" value="C:membrane"/>
    <property type="evidence" value="ECO:0007669"/>
    <property type="project" value="UniProtKB-SubCell"/>
</dbReference>
<feature type="transmembrane region" description="Helical" evidence="8">
    <location>
        <begin position="175"/>
        <end position="197"/>
    </location>
</feature>
<evidence type="ECO:0000256" key="1">
    <source>
        <dbReference type="ARBA" id="ARBA00004141"/>
    </source>
</evidence>
<evidence type="ECO:0000313" key="10">
    <source>
        <dbReference type="Proteomes" id="UP000325440"/>
    </source>
</evidence>
<dbReference type="EMBL" id="CABPRJ010000009">
    <property type="protein sequence ID" value="VVC25168.1"/>
    <property type="molecule type" value="Genomic_DNA"/>
</dbReference>
<dbReference type="GO" id="GO:0032981">
    <property type="term" value="P:mitochondrial respiratory chain complex I assembly"/>
    <property type="evidence" value="ECO:0007669"/>
    <property type="project" value="InterPro"/>
</dbReference>
<evidence type="ECO:0000256" key="3">
    <source>
        <dbReference type="ARBA" id="ARBA00022692"/>
    </source>
</evidence>
<gene>
    <name evidence="9" type="ORF">CINCED_3A003215</name>
</gene>
<keyword evidence="10" id="KW-1185">Reference proteome</keyword>
<keyword evidence="4 8" id="KW-1133">Transmembrane helix</keyword>
<dbReference type="PANTHER" id="PTHR13002:SF1">
    <property type="entry name" value="COMPLEX I ASSEMBLY FACTOR TIMMDC1, MITOCHONDRIAL"/>
    <property type="match status" value="1"/>
</dbReference>
<reference evidence="9 10" key="1">
    <citation type="submission" date="2019-08" db="EMBL/GenBank/DDBJ databases">
        <authorList>
            <person name="Alioto T."/>
            <person name="Alioto T."/>
            <person name="Gomez Garrido J."/>
        </authorList>
    </citation>
    <scope>NUCLEOTIDE SEQUENCE [LARGE SCALE GENOMIC DNA]</scope>
</reference>
<name>A0A5E4M737_9HEMI</name>
<dbReference type="PANTHER" id="PTHR13002">
    <property type="entry name" value="C3ORF1 PROTEIN-RELATED"/>
    <property type="match status" value="1"/>
</dbReference>